<sequence>MWLQLNRYKDTGSTNTTAVISRKVVPLAVSINTVSYFTLRHWMRMSWTNQICPPKVVSPKWKKIHLNIPGLYGFYYNFFRCF</sequence>
<dbReference type="HOGENOM" id="CLU_2564259_0_0_1"/>
<evidence type="ECO:0000313" key="1">
    <source>
        <dbReference type="Ensembl" id="ENSCINP00000030532.1"/>
    </source>
</evidence>
<dbReference type="AlphaFoldDB" id="H2XLK0"/>
<keyword evidence="2" id="KW-1185">Reference proteome</keyword>
<reference evidence="1" key="2">
    <citation type="journal article" date="2008" name="Genome Biol.">
        <title>Improved genome assembly and evidence-based global gene model set for the chordate Ciona intestinalis: new insight into intron and operon populations.</title>
        <authorList>
            <person name="Satou Y."/>
            <person name="Mineta K."/>
            <person name="Ogasawara M."/>
            <person name="Sasakura Y."/>
            <person name="Shoguchi E."/>
            <person name="Ueno K."/>
            <person name="Yamada L."/>
            <person name="Matsumoto J."/>
            <person name="Wasserscheid J."/>
            <person name="Dewar K."/>
            <person name="Wiley G.B."/>
            <person name="Macmil S.L."/>
            <person name="Roe B.A."/>
            <person name="Zeller R.W."/>
            <person name="Hastings K.E."/>
            <person name="Lemaire P."/>
            <person name="Lindquist E."/>
            <person name="Endo T."/>
            <person name="Hotta K."/>
            <person name="Inaba K."/>
        </authorList>
    </citation>
    <scope>NUCLEOTIDE SEQUENCE [LARGE SCALE GENOMIC DNA]</scope>
    <source>
        <strain evidence="1">wild type</strain>
    </source>
</reference>
<name>H2XLK0_CIOIN</name>
<evidence type="ECO:0000313" key="2">
    <source>
        <dbReference type="Proteomes" id="UP000008144"/>
    </source>
</evidence>
<dbReference type="Ensembl" id="ENSCINT00000036117.1">
    <property type="protein sequence ID" value="ENSCINP00000030532.1"/>
    <property type="gene ID" value="ENSCING00000019224.1"/>
</dbReference>
<accession>H2XLK0</accession>
<reference evidence="1" key="4">
    <citation type="submission" date="2025-09" db="UniProtKB">
        <authorList>
            <consortium name="Ensembl"/>
        </authorList>
    </citation>
    <scope>IDENTIFICATION</scope>
</reference>
<reference evidence="1" key="3">
    <citation type="submission" date="2025-08" db="UniProtKB">
        <authorList>
            <consortium name="Ensembl"/>
        </authorList>
    </citation>
    <scope>IDENTIFICATION</scope>
</reference>
<dbReference type="EMBL" id="EAAA01002956">
    <property type="status" value="NOT_ANNOTATED_CDS"/>
    <property type="molecule type" value="Genomic_DNA"/>
</dbReference>
<dbReference type="InParanoid" id="H2XLK0"/>
<dbReference type="Proteomes" id="UP000008144">
    <property type="component" value="Chromosome 9"/>
</dbReference>
<proteinExistence type="predicted"/>
<organism evidence="1 2">
    <name type="scientific">Ciona intestinalis</name>
    <name type="common">Transparent sea squirt</name>
    <name type="synonym">Ascidia intestinalis</name>
    <dbReference type="NCBI Taxonomy" id="7719"/>
    <lineage>
        <taxon>Eukaryota</taxon>
        <taxon>Metazoa</taxon>
        <taxon>Chordata</taxon>
        <taxon>Tunicata</taxon>
        <taxon>Ascidiacea</taxon>
        <taxon>Phlebobranchia</taxon>
        <taxon>Cionidae</taxon>
        <taxon>Ciona</taxon>
    </lineage>
</organism>
<reference evidence="2" key="1">
    <citation type="journal article" date="2002" name="Science">
        <title>The draft genome of Ciona intestinalis: insights into chordate and vertebrate origins.</title>
        <authorList>
            <person name="Dehal P."/>
            <person name="Satou Y."/>
            <person name="Campbell R.K."/>
            <person name="Chapman J."/>
            <person name="Degnan B."/>
            <person name="De Tomaso A."/>
            <person name="Davidson B."/>
            <person name="Di Gregorio A."/>
            <person name="Gelpke M."/>
            <person name="Goodstein D.M."/>
            <person name="Harafuji N."/>
            <person name="Hastings K.E."/>
            <person name="Ho I."/>
            <person name="Hotta K."/>
            <person name="Huang W."/>
            <person name="Kawashima T."/>
            <person name="Lemaire P."/>
            <person name="Martinez D."/>
            <person name="Meinertzhagen I.A."/>
            <person name="Necula S."/>
            <person name="Nonaka M."/>
            <person name="Putnam N."/>
            <person name="Rash S."/>
            <person name="Saiga H."/>
            <person name="Satake M."/>
            <person name="Terry A."/>
            <person name="Yamada L."/>
            <person name="Wang H.G."/>
            <person name="Awazu S."/>
            <person name="Azumi K."/>
            <person name="Boore J."/>
            <person name="Branno M."/>
            <person name="Chin-Bow S."/>
            <person name="DeSantis R."/>
            <person name="Doyle S."/>
            <person name="Francino P."/>
            <person name="Keys D.N."/>
            <person name="Haga S."/>
            <person name="Hayashi H."/>
            <person name="Hino K."/>
            <person name="Imai K.S."/>
            <person name="Inaba K."/>
            <person name="Kano S."/>
            <person name="Kobayashi K."/>
            <person name="Kobayashi M."/>
            <person name="Lee B.I."/>
            <person name="Makabe K.W."/>
            <person name="Manohar C."/>
            <person name="Matassi G."/>
            <person name="Medina M."/>
            <person name="Mochizuki Y."/>
            <person name="Mount S."/>
            <person name="Morishita T."/>
            <person name="Miura S."/>
            <person name="Nakayama A."/>
            <person name="Nishizaka S."/>
            <person name="Nomoto H."/>
            <person name="Ohta F."/>
            <person name="Oishi K."/>
            <person name="Rigoutsos I."/>
            <person name="Sano M."/>
            <person name="Sasaki A."/>
            <person name="Sasakura Y."/>
            <person name="Shoguchi E."/>
            <person name="Shin-i T."/>
            <person name="Spagnuolo A."/>
            <person name="Stainier D."/>
            <person name="Suzuki M.M."/>
            <person name="Tassy O."/>
            <person name="Takatori N."/>
            <person name="Tokuoka M."/>
            <person name="Yagi K."/>
            <person name="Yoshizaki F."/>
            <person name="Wada S."/>
            <person name="Zhang C."/>
            <person name="Hyatt P.D."/>
            <person name="Larimer F."/>
            <person name="Detter C."/>
            <person name="Doggett N."/>
            <person name="Glavina T."/>
            <person name="Hawkins T."/>
            <person name="Richardson P."/>
            <person name="Lucas S."/>
            <person name="Kohara Y."/>
            <person name="Levine M."/>
            <person name="Satoh N."/>
            <person name="Rokhsar D.S."/>
        </authorList>
    </citation>
    <scope>NUCLEOTIDE SEQUENCE [LARGE SCALE GENOMIC DNA]</scope>
</reference>
<protein>
    <submittedName>
        <fullName evidence="1">Uncharacterized protein</fullName>
    </submittedName>
</protein>